<dbReference type="InterPro" id="IPR022842">
    <property type="entry name" value="RNAP_Rpo3/Rpb3/RPAC1"/>
</dbReference>
<dbReference type="InterPro" id="IPR036643">
    <property type="entry name" value="RNApol_insert_sf"/>
</dbReference>
<dbReference type="AlphaFoldDB" id="A0A1A8VZI4"/>
<dbReference type="SMART" id="SM00662">
    <property type="entry name" value="RPOLD"/>
    <property type="match status" value="1"/>
</dbReference>
<dbReference type="InterPro" id="IPR036603">
    <property type="entry name" value="RBP11-like"/>
</dbReference>
<dbReference type="Proteomes" id="UP000078546">
    <property type="component" value="Unassembled WGS sequence"/>
</dbReference>
<dbReference type="Gene3D" id="2.170.120.12">
    <property type="entry name" value="DNA-directed RNA polymerase, insert domain"/>
    <property type="match status" value="1"/>
</dbReference>
<keyword evidence="2" id="KW-0804">Transcription</keyword>
<dbReference type="InterPro" id="IPR050518">
    <property type="entry name" value="Rpo3/RPB3_RNA_Pol_subunit"/>
</dbReference>
<dbReference type="InterPro" id="IPR038765">
    <property type="entry name" value="Papain-like_cys_pep_sf"/>
</dbReference>
<sequence length="678" mass="78295">MEQKEGKPKAEVELWKGECPRAYYRVYTTAFGPAAIITSPHCANRRPIMNKCCSIRWTNLKHKYMTSTLKVSERSEQEEKLEHKINKNLNIRSLAYVLKAIAILKRKEKLKRYTTIDRHISFLKRSNIINKENYNCGKKILESRLLAIGCELVQVAGDGNCLFRSISCNLFDKQKYHMYVRKRCVQYMLTFKEEYSIYFEEEGFHEYIKNMSKNGYWGDELCIKATADAFDCVVYIITSTLENWHLKYESKYKNDGQTKKCVFLAYSSPTHYDSFRLVRRLLCFYSAMAGESTDQGVNNNTPFAYAVLRSKTKFCVVTANFYAGKDECFLARIFLHDTTAFARIHSAPKMNNVGEGVGRHEIEITQLSKEEMTFVLYNSNSGMANALRRIILSEIPTLAIDIVNVYENTSPFHDEFLAHRLGLIPIDSKNIQNYEFREKCKCKETCSKCTVQYVLEVKCNNANKIDVTHYDIEAVEHEPNIPMPIPYGGRNAKIENSIPIVTLSKNQTLHMKLIATKGIGKMHAKWIPANVSYRIDHKVVIKHSHIEKLSKEHKELIVNTLNKDCYLLINKNNERDIQLKLNENMSVVMAENCIELLNDLGYKDIIKIVYDDTKFHFKVESVGSMPPEQIVEMAIEILENKLRSLEPQIKASFYSIDEVAKQLKEQGVSLYGIQLDLE</sequence>
<feature type="domain" description="OTU" evidence="4">
    <location>
        <begin position="150"/>
        <end position="278"/>
    </location>
</feature>
<dbReference type="EMBL" id="FLQV01000242">
    <property type="protein sequence ID" value="SBS86022.1"/>
    <property type="molecule type" value="Genomic_DNA"/>
</dbReference>
<dbReference type="CDD" id="cd07031">
    <property type="entry name" value="RNAP_II_RPB3"/>
    <property type="match status" value="1"/>
</dbReference>
<dbReference type="SUPFAM" id="SSF54001">
    <property type="entry name" value="Cysteine proteinases"/>
    <property type="match status" value="1"/>
</dbReference>
<evidence type="ECO:0000256" key="1">
    <source>
        <dbReference type="ARBA" id="ARBA00022478"/>
    </source>
</evidence>
<dbReference type="Pfam" id="PF01193">
    <property type="entry name" value="RNA_pol_L"/>
    <property type="match status" value="1"/>
</dbReference>
<evidence type="ECO:0000259" key="4">
    <source>
        <dbReference type="PROSITE" id="PS50802"/>
    </source>
</evidence>
<dbReference type="GO" id="GO:0046983">
    <property type="term" value="F:protein dimerization activity"/>
    <property type="evidence" value="ECO:0007669"/>
    <property type="project" value="InterPro"/>
</dbReference>
<evidence type="ECO:0000256" key="2">
    <source>
        <dbReference type="ARBA" id="ARBA00023163"/>
    </source>
</evidence>
<dbReference type="PANTHER" id="PTHR11800">
    <property type="entry name" value="DNA-DIRECTED RNA POLYMERASE"/>
    <property type="match status" value="1"/>
</dbReference>
<evidence type="ECO:0000256" key="3">
    <source>
        <dbReference type="ARBA" id="ARBA00025804"/>
    </source>
</evidence>
<dbReference type="PROSITE" id="PS00446">
    <property type="entry name" value="RNA_POL_D_30KD"/>
    <property type="match status" value="1"/>
</dbReference>
<dbReference type="PROSITE" id="PS50802">
    <property type="entry name" value="OTU"/>
    <property type="match status" value="1"/>
</dbReference>
<protein>
    <submittedName>
        <fullName evidence="5">DNA-directed RNA polymerase II</fullName>
    </submittedName>
</protein>
<dbReference type="GO" id="GO:0003677">
    <property type="term" value="F:DNA binding"/>
    <property type="evidence" value="ECO:0007669"/>
    <property type="project" value="InterPro"/>
</dbReference>
<accession>A0A1A8VZI4</accession>
<evidence type="ECO:0000313" key="6">
    <source>
        <dbReference type="Proteomes" id="UP000078546"/>
    </source>
</evidence>
<proteinExistence type="inferred from homology"/>
<dbReference type="PANTHER" id="PTHR11800:SF2">
    <property type="entry name" value="DNA-DIRECTED RNA POLYMERASE II SUBUNIT RPB3"/>
    <property type="match status" value="1"/>
</dbReference>
<dbReference type="HAMAP" id="MF_00320">
    <property type="entry name" value="RNApol_arch_Rpo3"/>
    <property type="match status" value="1"/>
</dbReference>
<dbReference type="NCBIfam" id="NF001988">
    <property type="entry name" value="PRK00783.1"/>
    <property type="match status" value="1"/>
</dbReference>
<reference evidence="6" key="1">
    <citation type="submission" date="2016-05" db="EMBL/GenBank/DDBJ databases">
        <authorList>
            <person name="Naeem Raeece"/>
        </authorList>
    </citation>
    <scope>NUCLEOTIDE SEQUENCE [LARGE SCALE GENOMIC DNA]</scope>
</reference>
<dbReference type="CDD" id="cd22751">
    <property type="entry name" value="OTU_plant_OTU9-like"/>
    <property type="match status" value="1"/>
</dbReference>
<dbReference type="InterPro" id="IPR011263">
    <property type="entry name" value="DNA-dir_RNA_pol_RpoA/D/Rpb3"/>
</dbReference>
<evidence type="ECO:0000313" key="5">
    <source>
        <dbReference type="EMBL" id="SBS86022.1"/>
    </source>
</evidence>
<organism evidence="5 6">
    <name type="scientific">Plasmodium ovale curtisi</name>
    <dbReference type="NCBI Taxonomy" id="864141"/>
    <lineage>
        <taxon>Eukaryota</taxon>
        <taxon>Sar</taxon>
        <taxon>Alveolata</taxon>
        <taxon>Apicomplexa</taxon>
        <taxon>Aconoidasida</taxon>
        <taxon>Haemosporida</taxon>
        <taxon>Plasmodiidae</taxon>
        <taxon>Plasmodium</taxon>
        <taxon>Plasmodium (Plasmodium)</taxon>
    </lineage>
</organism>
<dbReference type="Gene3D" id="3.30.1360.10">
    <property type="entry name" value="RNA polymerase, RBP11-like subunit"/>
    <property type="match status" value="1"/>
</dbReference>
<dbReference type="InterPro" id="IPR011262">
    <property type="entry name" value="DNA-dir_RNA_pol_insert"/>
</dbReference>
<keyword evidence="1 5" id="KW-0240">DNA-directed RNA polymerase</keyword>
<dbReference type="InterPro" id="IPR003323">
    <property type="entry name" value="OTU_dom"/>
</dbReference>
<dbReference type="Pfam" id="PF02338">
    <property type="entry name" value="OTU"/>
    <property type="match status" value="1"/>
</dbReference>
<dbReference type="Pfam" id="PF01000">
    <property type="entry name" value="RNA_pol_A_bac"/>
    <property type="match status" value="1"/>
</dbReference>
<dbReference type="Gene3D" id="3.90.70.80">
    <property type="match status" value="1"/>
</dbReference>
<name>A0A1A8VZI4_PLAOA</name>
<comment type="similarity">
    <text evidence="3">Belongs to the archaeal Rpo3/eukaryotic RPB3 RNA polymerase subunit family.</text>
</comment>
<dbReference type="GO" id="GO:0005665">
    <property type="term" value="C:RNA polymerase II, core complex"/>
    <property type="evidence" value="ECO:0007669"/>
    <property type="project" value="TreeGrafter"/>
</dbReference>
<gene>
    <name evidence="5" type="ORF">POVCU1_013150</name>
</gene>
<dbReference type="GO" id="GO:0003899">
    <property type="term" value="F:DNA-directed RNA polymerase activity"/>
    <property type="evidence" value="ECO:0007669"/>
    <property type="project" value="InterPro"/>
</dbReference>
<dbReference type="InterPro" id="IPR001514">
    <property type="entry name" value="DNA-dir_RNA_pol_30-40kDasu_CS"/>
</dbReference>
<dbReference type="GO" id="GO:0006366">
    <property type="term" value="P:transcription by RNA polymerase II"/>
    <property type="evidence" value="ECO:0007669"/>
    <property type="project" value="TreeGrafter"/>
</dbReference>
<dbReference type="SUPFAM" id="SSF55257">
    <property type="entry name" value="RBP11-like subunits of RNA polymerase"/>
    <property type="match status" value="1"/>
</dbReference>
<dbReference type="SUPFAM" id="SSF56553">
    <property type="entry name" value="Insert subdomain of RNA polymerase alpha subunit"/>
    <property type="match status" value="1"/>
</dbReference>